<protein>
    <submittedName>
        <fullName evidence="2">Uncharacterized protein</fullName>
    </submittedName>
</protein>
<dbReference type="Gramene" id="OMO88042">
    <property type="protein sequence ID" value="OMO88042"/>
    <property type="gene ID" value="CCACVL1_08568"/>
</dbReference>
<proteinExistence type="predicted"/>
<organism evidence="2 3">
    <name type="scientific">Corchorus capsularis</name>
    <name type="common">Jute</name>
    <dbReference type="NCBI Taxonomy" id="210143"/>
    <lineage>
        <taxon>Eukaryota</taxon>
        <taxon>Viridiplantae</taxon>
        <taxon>Streptophyta</taxon>
        <taxon>Embryophyta</taxon>
        <taxon>Tracheophyta</taxon>
        <taxon>Spermatophyta</taxon>
        <taxon>Magnoliopsida</taxon>
        <taxon>eudicotyledons</taxon>
        <taxon>Gunneridae</taxon>
        <taxon>Pentapetalae</taxon>
        <taxon>rosids</taxon>
        <taxon>malvids</taxon>
        <taxon>Malvales</taxon>
        <taxon>Malvaceae</taxon>
        <taxon>Grewioideae</taxon>
        <taxon>Apeibeae</taxon>
        <taxon>Corchorus</taxon>
    </lineage>
</organism>
<dbReference type="EMBL" id="AWWV01009094">
    <property type="protein sequence ID" value="OMO88042.1"/>
    <property type="molecule type" value="Genomic_DNA"/>
</dbReference>
<feature type="compositionally biased region" description="Basic and acidic residues" evidence="1">
    <location>
        <begin position="13"/>
        <end position="26"/>
    </location>
</feature>
<dbReference type="AlphaFoldDB" id="A0A1R3IZN1"/>
<accession>A0A1R3IZN1</accession>
<evidence type="ECO:0000313" key="2">
    <source>
        <dbReference type="EMBL" id="OMO88042.1"/>
    </source>
</evidence>
<evidence type="ECO:0000256" key="1">
    <source>
        <dbReference type="SAM" id="MobiDB-lite"/>
    </source>
</evidence>
<feature type="non-terminal residue" evidence="2">
    <location>
        <position position="1"/>
    </location>
</feature>
<comment type="caution">
    <text evidence="2">The sequence shown here is derived from an EMBL/GenBank/DDBJ whole genome shotgun (WGS) entry which is preliminary data.</text>
</comment>
<evidence type="ECO:0000313" key="3">
    <source>
        <dbReference type="Proteomes" id="UP000188268"/>
    </source>
</evidence>
<dbReference type="Proteomes" id="UP000188268">
    <property type="component" value="Unassembled WGS sequence"/>
</dbReference>
<name>A0A1R3IZN1_COCAP</name>
<gene>
    <name evidence="2" type="ORF">CCACVL1_08568</name>
</gene>
<keyword evidence="3" id="KW-1185">Reference proteome</keyword>
<feature type="region of interest" description="Disordered" evidence="1">
    <location>
        <begin position="1"/>
        <end position="26"/>
    </location>
</feature>
<sequence length="26" mass="2919">TVQDFNPLQTVENRFEPSKPTDPDGS</sequence>
<feature type="compositionally biased region" description="Polar residues" evidence="1">
    <location>
        <begin position="1"/>
        <end position="12"/>
    </location>
</feature>
<reference evidence="2 3" key="1">
    <citation type="submission" date="2013-09" db="EMBL/GenBank/DDBJ databases">
        <title>Corchorus capsularis genome sequencing.</title>
        <authorList>
            <person name="Alam M."/>
            <person name="Haque M.S."/>
            <person name="Islam M.S."/>
            <person name="Emdad E.M."/>
            <person name="Islam M.M."/>
            <person name="Ahmed B."/>
            <person name="Halim A."/>
            <person name="Hossen Q.M.M."/>
            <person name="Hossain M.Z."/>
            <person name="Ahmed R."/>
            <person name="Khan M.M."/>
            <person name="Islam R."/>
            <person name="Rashid M.M."/>
            <person name="Khan S.A."/>
            <person name="Rahman M.S."/>
            <person name="Alam M."/>
        </authorList>
    </citation>
    <scope>NUCLEOTIDE SEQUENCE [LARGE SCALE GENOMIC DNA]</scope>
    <source>
        <strain evidence="3">cv. CVL-1</strain>
        <tissue evidence="2">Whole seedling</tissue>
    </source>
</reference>